<evidence type="ECO:0000256" key="5">
    <source>
        <dbReference type="ARBA" id="ARBA00022840"/>
    </source>
</evidence>
<dbReference type="SUPFAM" id="SSF52540">
    <property type="entry name" value="P-loop containing nucleoside triphosphate hydrolases"/>
    <property type="match status" value="1"/>
</dbReference>
<evidence type="ECO:0000256" key="1">
    <source>
        <dbReference type="ARBA" id="ARBA00010257"/>
    </source>
</evidence>
<dbReference type="EMBL" id="JAJEQX010000002">
    <property type="protein sequence ID" value="MCC2253181.1"/>
    <property type="molecule type" value="Genomic_DNA"/>
</dbReference>
<keyword evidence="5" id="KW-0067">ATP-binding</keyword>
<dbReference type="NCBIfam" id="TIGR01968">
    <property type="entry name" value="minD_bact"/>
    <property type="match status" value="1"/>
</dbReference>
<evidence type="ECO:0000256" key="4">
    <source>
        <dbReference type="ARBA" id="ARBA00022741"/>
    </source>
</evidence>
<evidence type="ECO:0000259" key="10">
    <source>
        <dbReference type="Pfam" id="PF13614"/>
    </source>
</evidence>
<evidence type="ECO:0000256" key="9">
    <source>
        <dbReference type="ARBA" id="ARBA00032845"/>
    </source>
</evidence>
<dbReference type="Pfam" id="PF13614">
    <property type="entry name" value="AAA_31"/>
    <property type="match status" value="1"/>
</dbReference>
<evidence type="ECO:0000313" key="12">
    <source>
        <dbReference type="Proteomes" id="UP001198151"/>
    </source>
</evidence>
<evidence type="ECO:0000313" key="11">
    <source>
        <dbReference type="EMBL" id="MCC2253181.1"/>
    </source>
</evidence>
<dbReference type="InterPro" id="IPR050625">
    <property type="entry name" value="ParA/MinD_ATPase"/>
</dbReference>
<dbReference type="Proteomes" id="UP001198151">
    <property type="component" value="Unassembled WGS sequence"/>
</dbReference>
<name>A0ABS8FT16_9FIRM</name>
<comment type="function">
    <text evidence="8">ATPase required for the correct placement of the division site. Cell division inhibitors MinC and MinD act in concert to form an inhibitor capable of blocking formation of the polar Z ring septums. Rapidly oscillates between the poles of the cell to destabilize FtsZ filaments that have formed before they mature into polar Z rings.</text>
</comment>
<dbReference type="InterPro" id="IPR010223">
    <property type="entry name" value="MinD"/>
</dbReference>
<evidence type="ECO:0000256" key="8">
    <source>
        <dbReference type="ARBA" id="ARBA00025436"/>
    </source>
</evidence>
<dbReference type="CDD" id="cd02036">
    <property type="entry name" value="MinD"/>
    <property type="match status" value="1"/>
</dbReference>
<keyword evidence="12" id="KW-1185">Reference proteome</keyword>
<dbReference type="InterPro" id="IPR025669">
    <property type="entry name" value="AAA_dom"/>
</dbReference>
<accession>A0ABS8FT16</accession>
<gene>
    <name evidence="11" type="primary">minD</name>
    <name evidence="11" type="ORF">LKD70_01775</name>
</gene>
<sequence length="268" mass="29213">MGEVIVITSGKGGVGKTTTTANIGIGLSKLGKKVMVIDTDLGLRNLDVVMGLENRIVYNIVDVIEGNCRLKQALIRDKRFPELCLLPSAQTRDKSSVSPEQMRKLIDEIRSDYDFILLDCPAGIEQGFQNAIAGADRSIVVTTPEVSAIRDADRIIGLLEASGIRNNALLINRLRIDMVRRGDMMSVDDVTEILAVDLLGVIPDDEQVVIATNQGEPVVGEDSLAGRAYTDVCRRLTGEEIPVNDYSKPEGFFEKISGLFHRKQGASV</sequence>
<keyword evidence="7" id="KW-0131">Cell cycle</keyword>
<evidence type="ECO:0000256" key="3">
    <source>
        <dbReference type="ARBA" id="ARBA00022618"/>
    </source>
</evidence>
<dbReference type="RefSeq" id="WP_227706339.1">
    <property type="nucleotide sequence ID" value="NZ_JAJEQX010000002.1"/>
</dbReference>
<feature type="domain" description="AAA" evidence="10">
    <location>
        <begin position="3"/>
        <end position="157"/>
    </location>
</feature>
<dbReference type="PIRSF" id="PIRSF003092">
    <property type="entry name" value="MinD"/>
    <property type="match status" value="1"/>
</dbReference>
<organism evidence="11 12">
    <name type="scientific">Ruminococcus turbiniformis</name>
    <dbReference type="NCBI Taxonomy" id="2881258"/>
    <lineage>
        <taxon>Bacteria</taxon>
        <taxon>Bacillati</taxon>
        <taxon>Bacillota</taxon>
        <taxon>Clostridia</taxon>
        <taxon>Eubacteriales</taxon>
        <taxon>Oscillospiraceae</taxon>
        <taxon>Ruminococcus</taxon>
    </lineage>
</organism>
<reference evidence="11 12" key="1">
    <citation type="submission" date="2021-10" db="EMBL/GenBank/DDBJ databases">
        <title>Anaerobic single-cell dispensing facilitates the cultivation of human gut bacteria.</title>
        <authorList>
            <person name="Afrizal A."/>
        </authorList>
    </citation>
    <scope>NUCLEOTIDE SEQUENCE [LARGE SCALE GENOMIC DNA]</scope>
    <source>
        <strain evidence="11 12">CLA-AA-H200</strain>
    </source>
</reference>
<comment type="similarity">
    <text evidence="1">Belongs to the ParA family. MinD subfamily.</text>
</comment>
<dbReference type="Gene3D" id="3.40.50.300">
    <property type="entry name" value="P-loop containing nucleotide triphosphate hydrolases"/>
    <property type="match status" value="1"/>
</dbReference>
<dbReference type="InterPro" id="IPR027417">
    <property type="entry name" value="P-loop_NTPase"/>
</dbReference>
<keyword evidence="3" id="KW-0132">Cell division</keyword>
<keyword evidence="4" id="KW-0547">Nucleotide-binding</keyword>
<proteinExistence type="inferred from homology"/>
<dbReference type="InterPro" id="IPR025501">
    <property type="entry name" value="MinD_FleN"/>
</dbReference>
<dbReference type="PANTHER" id="PTHR43384:SF6">
    <property type="entry name" value="SEPTUM SITE-DETERMINING PROTEIN MIND HOMOLOG, CHLOROPLASTIC"/>
    <property type="match status" value="1"/>
</dbReference>
<evidence type="ECO:0000256" key="2">
    <source>
        <dbReference type="ARBA" id="ARBA00016887"/>
    </source>
</evidence>
<dbReference type="PANTHER" id="PTHR43384">
    <property type="entry name" value="SEPTUM SITE-DETERMINING PROTEIN MIND HOMOLOG, CHLOROPLASTIC-RELATED"/>
    <property type="match status" value="1"/>
</dbReference>
<evidence type="ECO:0000256" key="7">
    <source>
        <dbReference type="ARBA" id="ARBA00023306"/>
    </source>
</evidence>
<keyword evidence="6" id="KW-0717">Septation</keyword>
<comment type="caution">
    <text evidence="11">The sequence shown here is derived from an EMBL/GenBank/DDBJ whole genome shotgun (WGS) entry which is preliminary data.</text>
</comment>
<protein>
    <recommendedName>
        <fullName evidence="2">Septum site-determining protein MinD</fullName>
    </recommendedName>
    <alternativeName>
        <fullName evidence="9">Cell division inhibitor MinD</fullName>
    </alternativeName>
</protein>
<evidence type="ECO:0000256" key="6">
    <source>
        <dbReference type="ARBA" id="ARBA00023210"/>
    </source>
</evidence>